<protein>
    <submittedName>
        <fullName evidence="4">DUF664 domain-containing protein</fullName>
    </submittedName>
</protein>
<dbReference type="OrthoDB" id="25666at2"/>
<name>A0A5C4SYH0_9BACL</name>
<evidence type="ECO:0000256" key="2">
    <source>
        <dbReference type="ARBA" id="ARBA00022723"/>
    </source>
</evidence>
<dbReference type="Proteomes" id="UP000307943">
    <property type="component" value="Unassembled WGS sequence"/>
</dbReference>
<evidence type="ECO:0000313" key="5">
    <source>
        <dbReference type="Proteomes" id="UP000307943"/>
    </source>
</evidence>
<dbReference type="InterPro" id="IPR007837">
    <property type="entry name" value="DinB"/>
</dbReference>
<evidence type="ECO:0000256" key="1">
    <source>
        <dbReference type="ARBA" id="ARBA00008635"/>
    </source>
</evidence>
<organism evidence="4 5">
    <name type="scientific">Paenibacillus hemerocallicola</name>
    <dbReference type="NCBI Taxonomy" id="1172614"/>
    <lineage>
        <taxon>Bacteria</taxon>
        <taxon>Bacillati</taxon>
        <taxon>Bacillota</taxon>
        <taxon>Bacilli</taxon>
        <taxon>Bacillales</taxon>
        <taxon>Paenibacillaceae</taxon>
        <taxon>Paenibacillus</taxon>
    </lineage>
</organism>
<dbReference type="Gene3D" id="1.20.120.450">
    <property type="entry name" value="dinb family like domain"/>
    <property type="match status" value="1"/>
</dbReference>
<keyword evidence="2 3" id="KW-0479">Metal-binding</keyword>
<sequence>MLKLFEYNWQVRKDWFDWCDSVTEKELLKKRKGGPGSILYTLFHIVDVEYSWISGLQGNQPQFEDCADVQKLRDFSARCHAEIAPFIYDWNSGMETRILSDQNDDTGEWEYFKYGEIMRHVIAHEIHHIGQLSVWSREIGKQPITANLIRRGLFEI</sequence>
<dbReference type="InterPro" id="IPR034660">
    <property type="entry name" value="DinB/YfiT-like"/>
</dbReference>
<proteinExistence type="inferred from homology"/>
<feature type="binding site" evidence="3">
    <location>
        <position position="128"/>
    </location>
    <ligand>
        <name>a divalent metal cation</name>
        <dbReference type="ChEBI" id="CHEBI:60240"/>
    </ligand>
</feature>
<accession>A0A5C4SYH0</accession>
<feature type="binding site" evidence="3">
    <location>
        <position position="124"/>
    </location>
    <ligand>
        <name>a divalent metal cation</name>
        <dbReference type="ChEBI" id="CHEBI:60240"/>
    </ligand>
</feature>
<dbReference type="EMBL" id="VDCQ01000074">
    <property type="protein sequence ID" value="TNJ61546.1"/>
    <property type="molecule type" value="Genomic_DNA"/>
</dbReference>
<dbReference type="GO" id="GO:0046872">
    <property type="term" value="F:metal ion binding"/>
    <property type="evidence" value="ECO:0007669"/>
    <property type="project" value="UniProtKB-KW"/>
</dbReference>
<comment type="caution">
    <text evidence="4">The sequence shown here is derived from an EMBL/GenBank/DDBJ whole genome shotgun (WGS) entry which is preliminary data.</text>
</comment>
<dbReference type="Pfam" id="PF05163">
    <property type="entry name" value="DinB"/>
    <property type="match status" value="1"/>
</dbReference>
<dbReference type="AlphaFoldDB" id="A0A5C4SYH0"/>
<evidence type="ECO:0000313" key="4">
    <source>
        <dbReference type="EMBL" id="TNJ61546.1"/>
    </source>
</evidence>
<evidence type="ECO:0000256" key="3">
    <source>
        <dbReference type="PIRSR" id="PIRSR607837-1"/>
    </source>
</evidence>
<dbReference type="SUPFAM" id="SSF109854">
    <property type="entry name" value="DinB/YfiT-like putative metalloenzymes"/>
    <property type="match status" value="1"/>
</dbReference>
<dbReference type="PANTHER" id="PTHR37302:SF3">
    <property type="entry name" value="DAMAGE-INDUCIBLE PROTEIN DINB"/>
    <property type="match status" value="1"/>
</dbReference>
<dbReference type="RefSeq" id="WP_139606758.1">
    <property type="nucleotide sequence ID" value="NZ_VDCQ01000074.1"/>
</dbReference>
<reference evidence="4 5" key="1">
    <citation type="submission" date="2019-05" db="EMBL/GenBank/DDBJ databases">
        <title>We sequenced the genome of Paenibacillus hemerocallicola KCTC 33185 for further insight into its adaptation and study the phylogeny of Paenibacillus.</title>
        <authorList>
            <person name="Narsing Rao M.P."/>
        </authorList>
    </citation>
    <scope>NUCLEOTIDE SEQUENCE [LARGE SCALE GENOMIC DNA]</scope>
    <source>
        <strain evidence="4 5">KCTC 33185</strain>
    </source>
</reference>
<comment type="similarity">
    <text evidence="1">Belongs to the DinB family.</text>
</comment>
<dbReference type="PANTHER" id="PTHR37302">
    <property type="entry name" value="SLR1116 PROTEIN"/>
    <property type="match status" value="1"/>
</dbReference>
<gene>
    <name evidence="4" type="ORF">FE784_34290</name>
</gene>
<feature type="binding site" evidence="3">
    <location>
        <position position="44"/>
    </location>
    <ligand>
        <name>a divalent metal cation</name>
        <dbReference type="ChEBI" id="CHEBI:60240"/>
    </ligand>
</feature>
<keyword evidence="5" id="KW-1185">Reference proteome</keyword>